<dbReference type="InterPro" id="IPR044492">
    <property type="entry name" value="P_typ_ATPase_HD_dom"/>
</dbReference>
<dbReference type="FunFam" id="2.70.150.10:FF:000028">
    <property type="entry name" value="Calcium-transporting ATPase"/>
    <property type="match status" value="1"/>
</dbReference>
<feature type="transmembrane region" description="Helical" evidence="17">
    <location>
        <begin position="886"/>
        <end position="907"/>
    </location>
</feature>
<evidence type="ECO:0000256" key="10">
    <source>
        <dbReference type="ARBA" id="ARBA00022842"/>
    </source>
</evidence>
<feature type="domain" description="Cation-transporting P-type ATPase N-terminal" evidence="19">
    <location>
        <begin position="68"/>
        <end position="139"/>
    </location>
</feature>
<dbReference type="SFLD" id="SFLDF00027">
    <property type="entry name" value="p-type_atpase"/>
    <property type="match status" value="1"/>
</dbReference>
<feature type="transmembrane region" description="Helical" evidence="17">
    <location>
        <begin position="380"/>
        <end position="410"/>
    </location>
</feature>
<sequence>MKSSGNPIRLDSTRTRTITTTGSGSGSGSGLDSGSRSHELTNGFNLTTEELTDLHDPKSILKLKEIGGIERIKHEFNTDFENGLDKDLPDKVVRQKIYGENRLPSRPPKSFFKLAWEALQDKVLIMLSIAAIVSLALGLYETFGQPVEYDDEGNPQPKVEWVEGVAIIVAILIVVVVGAVNDYQKEKQFTKLNSKKDDRDIIVYRSGVKEVISIYDLVVGDILGLETGDIVPADCILVSGSCECDESALTGETNTIKKLSADLALRLYEENFSNDEDIGFKNVPDPMLISGSKLLSGVGKAVVTAIGPNSIHGRTLISLKVEPEETPLQARLTALADGIAKFGLLAAALLFIVLFIRFLCLLPKGHSYYDLAPTEKGTKFLNIVITAITIVVVAVPEGLPLAVTLALAFATTRMMKDGNLVRVLRSCETMGGATAVCSDKTGTLTLNRMRVVKGLFGNLEFDDTVNSKLESSIDIIDDHQLGGNLKKLIVENISLNSSAFPNKQLEEVDIEADDILNPPVRAHWYSLKKTKKQVSPQLSEPFVGSKTETALLIMLQDSFQTFESQSLDDLRDGYKSKIVQLIPFESSRKWGGIVLKVENGYRFYVKGASEIVFSRCDSRMSDDGSQVLKLNQSSQTFVNSKIEEFAKDALRTILMAHKDFIGLKSWPPQELIDDNPEEADPDKLFGQPIEIDNHLKINDGSSDSALKIEGSSAGLVMDSLVGIQDPLRPGVPGAVEQCQRAGVVVRMVTGDNITTAKAISFACNILQEEDLDNPKACMEGPVFRKLSQTERDNIVPQLKVLARSSPEDKRILVKTLRDMGEVVAVTGDGTNDAPALKLADVGFSMGISGTEVAREASDIILMTDDFKSIVDAIKWGRTVAASIKKFIQFQLTVNVTAVVLTFVSAVASSSGSSVLTAVQLLWVNLIMDTLAALALATDKPDDSMLNRTPAGRSQPLISVAMWKMIMGQSMVQLVITFVLHFAGAQIFFGTKDINDHQSTQLSAMTFNAFVWLQFFALFVSRKLDEGDGLETVKQRLNRDNLDFSQHVFRNWYFVGIAAIIGGFQILIMFVGGAAFSIARQTGAMWGTAIICGLVSFPAGWIIRIIPDKWVVRVFPTRLYRILVYLGTFRFLRNQRRPKNPYPEDDLELSPLYEAIPPFRKAKEEIIQLKSENSPTHNPIKMYHDWRVSRSNSNYSSNASTLTNNDGQQSTLSAISALAMVPTAVGGAVAGWHRPSKELGGANNSDEV</sequence>
<dbReference type="SUPFAM" id="SSF81665">
    <property type="entry name" value="Calcium ATPase, transmembrane domain M"/>
    <property type="match status" value="1"/>
</dbReference>
<dbReference type="InterPro" id="IPR006408">
    <property type="entry name" value="P-type_ATPase_IIB"/>
</dbReference>
<comment type="function">
    <text evidence="17">Catalyzes the hydrolysis of ATP coupled with the transport of calcium.</text>
</comment>
<feature type="transmembrane region" description="Helical" evidence="17">
    <location>
        <begin position="161"/>
        <end position="181"/>
    </location>
</feature>
<evidence type="ECO:0000256" key="7">
    <source>
        <dbReference type="ARBA" id="ARBA00022741"/>
    </source>
</evidence>
<evidence type="ECO:0000256" key="14">
    <source>
        <dbReference type="ARBA" id="ARBA00023136"/>
    </source>
</evidence>
<keyword evidence="4 17" id="KW-0109">Calcium transport</keyword>
<dbReference type="EMBL" id="KV454018">
    <property type="protein sequence ID" value="ODV93350.1"/>
    <property type="molecule type" value="Genomic_DNA"/>
</dbReference>
<evidence type="ECO:0000256" key="1">
    <source>
        <dbReference type="ARBA" id="ARBA00004128"/>
    </source>
</evidence>
<dbReference type="Pfam" id="PF00122">
    <property type="entry name" value="E1-E2_ATPase"/>
    <property type="match status" value="1"/>
</dbReference>
<keyword evidence="3" id="KW-0926">Vacuole</keyword>
<evidence type="ECO:0000256" key="15">
    <source>
        <dbReference type="ARBA" id="ARBA00048694"/>
    </source>
</evidence>
<reference evidence="21" key="1">
    <citation type="submission" date="2016-05" db="EMBL/GenBank/DDBJ databases">
        <title>Comparative genomics of biotechnologically important yeasts.</title>
        <authorList>
            <consortium name="DOE Joint Genome Institute"/>
            <person name="Riley R."/>
            <person name="Haridas S."/>
            <person name="Wolfe K.H."/>
            <person name="Lopes M.R."/>
            <person name="Hittinger C.T."/>
            <person name="Goker M."/>
            <person name="Salamov A."/>
            <person name="Wisecaver J."/>
            <person name="Long T.M."/>
            <person name="Aerts A.L."/>
            <person name="Barry K."/>
            <person name="Choi C."/>
            <person name="Clum A."/>
            <person name="Coughlan A.Y."/>
            <person name="Deshpande S."/>
            <person name="Douglass A.P."/>
            <person name="Hanson S.J."/>
            <person name="Klenk H.-P."/>
            <person name="Labutti K."/>
            <person name="Lapidus A."/>
            <person name="Lindquist E."/>
            <person name="Lipzen A."/>
            <person name="Meier-Kolthoff J.P."/>
            <person name="Ohm R.A."/>
            <person name="Otillar R.P."/>
            <person name="Pangilinan J."/>
            <person name="Peng Y."/>
            <person name="Rokas A."/>
            <person name="Rosa C.A."/>
            <person name="Scheuner C."/>
            <person name="Sibirny A.A."/>
            <person name="Slot J.C."/>
            <person name="Stielow J.B."/>
            <person name="Sun H."/>
            <person name="Kurtzman C.P."/>
            <person name="Blackwell M."/>
            <person name="Grigoriev I.V."/>
            <person name="Jeffries T.W."/>
        </authorList>
    </citation>
    <scope>NUCLEOTIDE SEQUENCE [LARGE SCALE GENOMIC DNA]</scope>
    <source>
        <strain evidence="21">NRRL Y-2460</strain>
    </source>
</reference>
<feature type="transmembrane region" description="Helical" evidence="17">
    <location>
        <begin position="123"/>
        <end position="141"/>
    </location>
</feature>
<dbReference type="SUPFAM" id="SSF81653">
    <property type="entry name" value="Calcium ATPase, transduction domain A"/>
    <property type="match status" value="1"/>
</dbReference>
<dbReference type="GO" id="GO:0000329">
    <property type="term" value="C:fungal-type vacuole membrane"/>
    <property type="evidence" value="ECO:0007669"/>
    <property type="project" value="EnsemblFungi"/>
</dbReference>
<dbReference type="Gene3D" id="3.40.1110.10">
    <property type="entry name" value="Calcium-transporting ATPase, cytoplasmic domain N"/>
    <property type="match status" value="1"/>
</dbReference>
<dbReference type="InterPro" id="IPR036412">
    <property type="entry name" value="HAD-like_sf"/>
</dbReference>
<dbReference type="InterPro" id="IPR023214">
    <property type="entry name" value="HAD_sf"/>
</dbReference>
<keyword evidence="7 17" id="KW-0547">Nucleotide-binding</keyword>
<dbReference type="PANTHER" id="PTHR24093:SF369">
    <property type="entry name" value="CALCIUM-TRANSPORTING ATPASE"/>
    <property type="match status" value="1"/>
</dbReference>
<dbReference type="PANTHER" id="PTHR24093">
    <property type="entry name" value="CATION TRANSPORTING ATPASE"/>
    <property type="match status" value="1"/>
</dbReference>
<dbReference type="GO" id="GO:0006874">
    <property type="term" value="P:intracellular calcium ion homeostasis"/>
    <property type="evidence" value="ECO:0007669"/>
    <property type="project" value="EnsemblFungi"/>
</dbReference>
<evidence type="ECO:0000259" key="19">
    <source>
        <dbReference type="SMART" id="SM00831"/>
    </source>
</evidence>
<keyword evidence="8 17" id="KW-0106">Calcium</keyword>
<feature type="transmembrane region" description="Helical" evidence="17">
    <location>
        <begin position="970"/>
        <end position="988"/>
    </location>
</feature>
<dbReference type="Gene3D" id="2.70.150.10">
    <property type="entry name" value="Calcium-transporting ATPase, cytoplasmic transduction domain A"/>
    <property type="match status" value="1"/>
</dbReference>
<dbReference type="Pfam" id="PF00690">
    <property type="entry name" value="Cation_ATPase_N"/>
    <property type="match status" value="1"/>
</dbReference>
<name>A0A1E4TNL3_PACTA</name>
<evidence type="ECO:0000256" key="5">
    <source>
        <dbReference type="ARBA" id="ARBA00022692"/>
    </source>
</evidence>
<dbReference type="SFLD" id="SFLDG00002">
    <property type="entry name" value="C1.7:_P-type_atpase_like"/>
    <property type="match status" value="1"/>
</dbReference>
<evidence type="ECO:0000256" key="13">
    <source>
        <dbReference type="ARBA" id="ARBA00023065"/>
    </source>
</evidence>
<keyword evidence="9 17" id="KW-0067">ATP-binding</keyword>
<dbReference type="Pfam" id="PF13246">
    <property type="entry name" value="Cation_ATPase"/>
    <property type="match status" value="1"/>
</dbReference>
<dbReference type="Gene3D" id="3.40.50.1000">
    <property type="entry name" value="HAD superfamily/HAD-like"/>
    <property type="match status" value="1"/>
</dbReference>
<evidence type="ECO:0000313" key="21">
    <source>
        <dbReference type="Proteomes" id="UP000094236"/>
    </source>
</evidence>
<keyword evidence="2 17" id="KW-0813">Transport</keyword>
<dbReference type="Pfam" id="PF00689">
    <property type="entry name" value="Cation_ATPase_C"/>
    <property type="match status" value="1"/>
</dbReference>
<dbReference type="Proteomes" id="UP000094236">
    <property type="component" value="Unassembled WGS sequence"/>
</dbReference>
<dbReference type="InterPro" id="IPR059000">
    <property type="entry name" value="ATPase_P-type_domA"/>
</dbReference>
<comment type="subcellular location">
    <subcellularLocation>
        <location evidence="17">Membrane</location>
        <topology evidence="17">Multi-pass membrane protein</topology>
    </subcellularLocation>
    <subcellularLocation>
        <location evidence="1">Vacuole membrane</location>
        <topology evidence="1">Multi-pass membrane protein</topology>
    </subcellularLocation>
</comment>
<dbReference type="OrthoDB" id="3352408at2759"/>
<evidence type="ECO:0000313" key="20">
    <source>
        <dbReference type="EMBL" id="ODV93350.1"/>
    </source>
</evidence>
<evidence type="ECO:0000256" key="2">
    <source>
        <dbReference type="ARBA" id="ARBA00022448"/>
    </source>
</evidence>
<dbReference type="CDD" id="cd02081">
    <property type="entry name" value="P-type_ATPase_Ca_PMCA-like"/>
    <property type="match status" value="1"/>
</dbReference>
<dbReference type="InterPro" id="IPR023299">
    <property type="entry name" value="ATPase_P-typ_cyto_dom_N"/>
</dbReference>
<dbReference type="GO" id="GO:0005524">
    <property type="term" value="F:ATP binding"/>
    <property type="evidence" value="ECO:0007669"/>
    <property type="project" value="UniProtKB-KW"/>
</dbReference>
<dbReference type="GO" id="GO:0046872">
    <property type="term" value="F:metal ion binding"/>
    <property type="evidence" value="ECO:0007669"/>
    <property type="project" value="UniProtKB-KW"/>
</dbReference>
<comment type="catalytic activity">
    <reaction evidence="15 17">
        <text>Ca(2+)(in) + ATP + H2O = Ca(2+)(out) + ADP + phosphate + H(+)</text>
        <dbReference type="Rhea" id="RHEA:18105"/>
        <dbReference type="ChEBI" id="CHEBI:15377"/>
        <dbReference type="ChEBI" id="CHEBI:15378"/>
        <dbReference type="ChEBI" id="CHEBI:29108"/>
        <dbReference type="ChEBI" id="CHEBI:30616"/>
        <dbReference type="ChEBI" id="CHEBI:43474"/>
        <dbReference type="ChEBI" id="CHEBI:456216"/>
        <dbReference type="EC" id="7.2.2.10"/>
    </reaction>
</comment>
<dbReference type="SUPFAM" id="SSF81660">
    <property type="entry name" value="Metal cation-transporting ATPase, ATP-binding domain N"/>
    <property type="match status" value="1"/>
</dbReference>
<feature type="transmembrane region" description="Helical" evidence="17">
    <location>
        <begin position="1000"/>
        <end position="1019"/>
    </location>
</feature>
<dbReference type="STRING" id="669874.A0A1E4TNL3"/>
<dbReference type="GO" id="GO:0005388">
    <property type="term" value="F:P-type calcium transporter activity"/>
    <property type="evidence" value="ECO:0007669"/>
    <property type="project" value="UniProtKB-EC"/>
</dbReference>
<keyword evidence="21" id="KW-1185">Reference proteome</keyword>
<organism evidence="20 21">
    <name type="scientific">Pachysolen tannophilus NRRL Y-2460</name>
    <dbReference type="NCBI Taxonomy" id="669874"/>
    <lineage>
        <taxon>Eukaryota</taxon>
        <taxon>Fungi</taxon>
        <taxon>Dikarya</taxon>
        <taxon>Ascomycota</taxon>
        <taxon>Saccharomycotina</taxon>
        <taxon>Pichiomycetes</taxon>
        <taxon>Pachysolenaceae</taxon>
        <taxon>Pachysolen</taxon>
    </lineage>
</organism>
<evidence type="ECO:0000256" key="9">
    <source>
        <dbReference type="ARBA" id="ARBA00022840"/>
    </source>
</evidence>
<gene>
    <name evidence="20" type="ORF">PACTADRAFT_51950</name>
</gene>
<dbReference type="InterPro" id="IPR008250">
    <property type="entry name" value="ATPase_P-typ_transduc_dom_A_sf"/>
</dbReference>
<keyword evidence="5 17" id="KW-0812">Transmembrane</keyword>
<evidence type="ECO:0000256" key="12">
    <source>
        <dbReference type="ARBA" id="ARBA00022989"/>
    </source>
</evidence>
<evidence type="ECO:0000256" key="16">
    <source>
        <dbReference type="ARBA" id="ARBA00059328"/>
    </source>
</evidence>
<dbReference type="SUPFAM" id="SSF56784">
    <property type="entry name" value="HAD-like"/>
    <property type="match status" value="1"/>
</dbReference>
<comment type="similarity">
    <text evidence="17">Belongs to the cation transport ATPase (P-type) (TC 3.A.3) family.</text>
</comment>
<keyword evidence="14 17" id="KW-0472">Membrane</keyword>
<feature type="transmembrane region" description="Helical" evidence="17">
    <location>
        <begin position="919"/>
        <end position="937"/>
    </location>
</feature>
<dbReference type="FunFam" id="3.40.50.1000:FF:000018">
    <property type="entry name" value="Calcium-transporting ATPase"/>
    <property type="match status" value="1"/>
</dbReference>
<protein>
    <recommendedName>
        <fullName evidence="17">Calcium-transporting ATPase</fullName>
        <ecNumber evidence="17">7.2.2.10</ecNumber>
    </recommendedName>
</protein>
<keyword evidence="10" id="KW-0460">Magnesium</keyword>
<dbReference type="AlphaFoldDB" id="A0A1E4TNL3"/>
<accession>A0A1E4TNL3</accession>
<dbReference type="InterPro" id="IPR001757">
    <property type="entry name" value="P_typ_ATPase"/>
</dbReference>
<evidence type="ECO:0000256" key="6">
    <source>
        <dbReference type="ARBA" id="ARBA00022723"/>
    </source>
</evidence>
<dbReference type="SFLD" id="SFLDS00003">
    <property type="entry name" value="Haloacid_Dehalogenase"/>
    <property type="match status" value="1"/>
</dbReference>
<evidence type="ECO:0000256" key="3">
    <source>
        <dbReference type="ARBA" id="ARBA00022554"/>
    </source>
</evidence>
<proteinExistence type="inferred from homology"/>
<dbReference type="InterPro" id="IPR023298">
    <property type="entry name" value="ATPase_P-typ_TM_dom_sf"/>
</dbReference>
<dbReference type="GO" id="GO:0005886">
    <property type="term" value="C:plasma membrane"/>
    <property type="evidence" value="ECO:0007669"/>
    <property type="project" value="TreeGrafter"/>
</dbReference>
<keyword evidence="12 17" id="KW-1133">Transmembrane helix</keyword>
<dbReference type="SMART" id="SM00831">
    <property type="entry name" value="Cation_ATPase_N"/>
    <property type="match status" value="1"/>
</dbReference>
<dbReference type="NCBIfam" id="TIGR01517">
    <property type="entry name" value="ATPase-IIB_Ca"/>
    <property type="match status" value="1"/>
</dbReference>
<keyword evidence="11" id="KW-1278">Translocase</keyword>
<dbReference type="InterPro" id="IPR006068">
    <property type="entry name" value="ATPase_P-typ_cation-transptr_C"/>
</dbReference>
<evidence type="ECO:0000256" key="4">
    <source>
        <dbReference type="ARBA" id="ARBA00022568"/>
    </source>
</evidence>
<dbReference type="NCBIfam" id="TIGR01494">
    <property type="entry name" value="ATPase_P-type"/>
    <property type="match status" value="3"/>
</dbReference>
<evidence type="ECO:0000256" key="11">
    <source>
        <dbReference type="ARBA" id="ARBA00022967"/>
    </source>
</evidence>
<comment type="function">
    <text evidence="16">This magnesium-dependent enzyme catalyzes the hydrolysis of ATP coupled with the transport of calcium. Transports the calcium to the vacuole and participates in the control of the cytosolic free calcium.</text>
</comment>
<dbReference type="InterPro" id="IPR018303">
    <property type="entry name" value="ATPase_P-typ_P_site"/>
</dbReference>
<feature type="region of interest" description="Disordered" evidence="18">
    <location>
        <begin position="1"/>
        <end position="39"/>
    </location>
</feature>
<evidence type="ECO:0000256" key="8">
    <source>
        <dbReference type="ARBA" id="ARBA00022837"/>
    </source>
</evidence>
<dbReference type="EC" id="7.2.2.10" evidence="17"/>
<feature type="transmembrane region" description="Helical" evidence="17">
    <location>
        <begin position="339"/>
        <end position="360"/>
    </location>
</feature>
<dbReference type="PROSITE" id="PS00154">
    <property type="entry name" value="ATPASE_E1_E2"/>
    <property type="match status" value="1"/>
</dbReference>
<dbReference type="FunFam" id="1.20.1110.10:FF:000002">
    <property type="entry name" value="Calcium-transporting ATPase"/>
    <property type="match status" value="1"/>
</dbReference>
<feature type="transmembrane region" description="Helical" evidence="17">
    <location>
        <begin position="1083"/>
        <end position="1102"/>
    </location>
</feature>
<keyword evidence="13 17" id="KW-0406">Ion transport</keyword>
<evidence type="ECO:0000256" key="18">
    <source>
        <dbReference type="SAM" id="MobiDB-lite"/>
    </source>
</evidence>
<dbReference type="PRINTS" id="PR00119">
    <property type="entry name" value="CATATPASE"/>
</dbReference>
<dbReference type="Gene3D" id="1.20.1110.10">
    <property type="entry name" value="Calcium-transporting ATPase, transmembrane domain"/>
    <property type="match status" value="1"/>
</dbReference>
<evidence type="ECO:0000256" key="17">
    <source>
        <dbReference type="RuleBase" id="RU361146"/>
    </source>
</evidence>
<dbReference type="GO" id="GO:0016887">
    <property type="term" value="F:ATP hydrolysis activity"/>
    <property type="evidence" value="ECO:0007669"/>
    <property type="project" value="InterPro"/>
</dbReference>
<dbReference type="InterPro" id="IPR004014">
    <property type="entry name" value="ATPase_P-typ_cation-transptr_N"/>
</dbReference>
<keyword evidence="6" id="KW-0479">Metal-binding</keyword>
<feature type="transmembrane region" description="Helical" evidence="17">
    <location>
        <begin position="1051"/>
        <end position="1077"/>
    </location>
</feature>